<organism evidence="1">
    <name type="scientific">marine metagenome</name>
    <dbReference type="NCBI Taxonomy" id="408172"/>
    <lineage>
        <taxon>unclassified sequences</taxon>
        <taxon>metagenomes</taxon>
        <taxon>ecological metagenomes</taxon>
    </lineage>
</organism>
<proteinExistence type="predicted"/>
<name>A0A382UPK1_9ZZZZ</name>
<evidence type="ECO:0000313" key="1">
    <source>
        <dbReference type="EMBL" id="SVD36196.1"/>
    </source>
</evidence>
<dbReference type="EMBL" id="UINC01145830">
    <property type="protein sequence ID" value="SVD36196.1"/>
    <property type="molecule type" value="Genomic_DNA"/>
</dbReference>
<gene>
    <name evidence="1" type="ORF">METZ01_LOCUS389050</name>
</gene>
<protein>
    <submittedName>
        <fullName evidence="1">Uncharacterized protein</fullName>
    </submittedName>
</protein>
<feature type="non-terminal residue" evidence="1">
    <location>
        <position position="26"/>
    </location>
</feature>
<accession>A0A382UPK1</accession>
<reference evidence="1" key="1">
    <citation type="submission" date="2018-05" db="EMBL/GenBank/DDBJ databases">
        <authorList>
            <person name="Lanie J.A."/>
            <person name="Ng W.-L."/>
            <person name="Kazmierczak K.M."/>
            <person name="Andrzejewski T.M."/>
            <person name="Davidsen T.M."/>
            <person name="Wayne K.J."/>
            <person name="Tettelin H."/>
            <person name="Glass J.I."/>
            <person name="Rusch D."/>
            <person name="Podicherti R."/>
            <person name="Tsui H.-C.T."/>
            <person name="Winkler M.E."/>
        </authorList>
    </citation>
    <scope>NUCLEOTIDE SEQUENCE</scope>
</reference>
<sequence length="26" mass="2969">VKVVLNIVFRVGVTTIWPGFNEMLVH</sequence>
<feature type="non-terminal residue" evidence="1">
    <location>
        <position position="1"/>
    </location>
</feature>
<dbReference type="AlphaFoldDB" id="A0A382UPK1"/>